<evidence type="ECO:0000313" key="1">
    <source>
        <dbReference type="EMBL" id="RMP12283.1"/>
    </source>
</evidence>
<accession>A0A3M4AZD7</accession>
<dbReference type="SUPFAM" id="SSF58104">
    <property type="entry name" value="Methyl-accepting chemotaxis protein (MCP) signaling domain"/>
    <property type="match status" value="1"/>
</dbReference>
<proteinExistence type="predicted"/>
<comment type="caution">
    <text evidence="1">The sequence shown here is derived from an EMBL/GenBank/DDBJ whole genome shotgun (WGS) entry which is preliminary data.</text>
</comment>
<name>A0A3M4AZD7_PSEMA</name>
<reference evidence="1 2" key="1">
    <citation type="submission" date="2018-08" db="EMBL/GenBank/DDBJ databases">
        <title>Recombination of ecologically and evolutionarily significant loci maintains genetic cohesion in the Pseudomonas syringae species complex.</title>
        <authorList>
            <person name="Dillon M."/>
            <person name="Thakur S."/>
            <person name="Almeida R.N.D."/>
            <person name="Weir B.S."/>
            <person name="Guttman D.S."/>
        </authorList>
    </citation>
    <scope>NUCLEOTIDE SEQUENCE [LARGE SCALE GENOMIC DNA]</scope>
    <source>
        <strain evidence="1 2">ICMP 3555</strain>
    </source>
</reference>
<evidence type="ECO:0000313" key="2">
    <source>
        <dbReference type="Proteomes" id="UP000276587"/>
    </source>
</evidence>
<organism evidence="1 2">
    <name type="scientific">Pseudomonas marginalis pv. marginalis</name>
    <dbReference type="NCBI Taxonomy" id="97473"/>
    <lineage>
        <taxon>Bacteria</taxon>
        <taxon>Pseudomonadati</taxon>
        <taxon>Pseudomonadota</taxon>
        <taxon>Gammaproteobacteria</taxon>
        <taxon>Pseudomonadales</taxon>
        <taxon>Pseudomonadaceae</taxon>
        <taxon>Pseudomonas</taxon>
    </lineage>
</organism>
<dbReference type="AlphaFoldDB" id="A0A3M4AZD7"/>
<dbReference type="EMBL" id="RBQF01000090">
    <property type="protein sequence ID" value="RMP12283.1"/>
    <property type="molecule type" value="Genomic_DNA"/>
</dbReference>
<gene>
    <name evidence="1" type="ORF">ALQ29_200062</name>
</gene>
<dbReference type="Proteomes" id="UP000276587">
    <property type="component" value="Unassembled WGS sequence"/>
</dbReference>
<keyword evidence="2" id="KW-1185">Reference proteome</keyword>
<sequence>MVADEVRKLAEITRKNAAEIGVDIDLLSSEIQRVAQQIEDQSTGVGALREMLDALEASSRATEGTAQRTKTIADTLTGLTHA</sequence>
<evidence type="ECO:0008006" key="3">
    <source>
        <dbReference type="Google" id="ProtNLM"/>
    </source>
</evidence>
<dbReference type="Gene3D" id="1.10.287.950">
    <property type="entry name" value="Methyl-accepting chemotaxis protein"/>
    <property type="match status" value="1"/>
</dbReference>
<protein>
    <recommendedName>
        <fullName evidence="3">Methyl-accepting transducer domain-containing protein</fullName>
    </recommendedName>
</protein>